<reference evidence="2" key="1">
    <citation type="journal article" date="2014" name="Int. J. Syst. Evol. Microbiol.">
        <title>Complete genome sequence of Corynebacterium casei LMG S-19264T (=DSM 44701T), isolated from a smear-ripened cheese.</title>
        <authorList>
            <consortium name="US DOE Joint Genome Institute (JGI-PGF)"/>
            <person name="Walter F."/>
            <person name="Albersmeier A."/>
            <person name="Kalinowski J."/>
            <person name="Ruckert C."/>
        </authorList>
    </citation>
    <scope>NUCLEOTIDE SEQUENCE</scope>
    <source>
        <strain evidence="2">JCM 4790</strain>
    </source>
</reference>
<feature type="compositionally biased region" description="Basic residues" evidence="1">
    <location>
        <begin position="248"/>
        <end position="258"/>
    </location>
</feature>
<proteinExistence type="predicted"/>
<accession>A0A918UAL2</accession>
<organism evidence="2 3">
    <name type="scientific">Streptomyces minutiscleroticus</name>
    <dbReference type="NCBI Taxonomy" id="68238"/>
    <lineage>
        <taxon>Bacteria</taxon>
        <taxon>Bacillati</taxon>
        <taxon>Actinomycetota</taxon>
        <taxon>Actinomycetes</taxon>
        <taxon>Kitasatosporales</taxon>
        <taxon>Streptomycetaceae</taxon>
        <taxon>Streptomyces</taxon>
    </lineage>
</organism>
<comment type="caution">
    <text evidence="2">The sequence shown here is derived from an EMBL/GenBank/DDBJ whole genome shotgun (WGS) entry which is preliminary data.</text>
</comment>
<dbReference type="EMBL" id="BMVU01000121">
    <property type="protein sequence ID" value="GGY17791.1"/>
    <property type="molecule type" value="Genomic_DNA"/>
</dbReference>
<evidence type="ECO:0000313" key="3">
    <source>
        <dbReference type="Proteomes" id="UP000619244"/>
    </source>
</evidence>
<reference evidence="2" key="2">
    <citation type="submission" date="2020-09" db="EMBL/GenBank/DDBJ databases">
        <authorList>
            <person name="Sun Q."/>
            <person name="Ohkuma M."/>
        </authorList>
    </citation>
    <scope>NUCLEOTIDE SEQUENCE</scope>
    <source>
        <strain evidence="2">JCM 4790</strain>
    </source>
</reference>
<evidence type="ECO:0000313" key="2">
    <source>
        <dbReference type="EMBL" id="GGY17791.1"/>
    </source>
</evidence>
<name>A0A918UAL2_9ACTN</name>
<keyword evidence="3" id="KW-1185">Reference proteome</keyword>
<gene>
    <name evidence="2" type="ORF">GCM10010358_81390</name>
</gene>
<evidence type="ECO:0000256" key="1">
    <source>
        <dbReference type="SAM" id="MobiDB-lite"/>
    </source>
</evidence>
<dbReference type="Proteomes" id="UP000619244">
    <property type="component" value="Unassembled WGS sequence"/>
</dbReference>
<sequence>MMINTIENPAKTVSAHIAVSLLPELPNPSTAAKATTYIGSGSRTGGVHMAQRGAAPYLPTPSRRIFGLGSRPATRRPPRTWTIRLMGHRDRTASVTCSSSCAMPARSRDVAALRRFAEAHAAAHARAATVHPDAACGCRQTECAAHEGTRVDCAGSVLLVLRHDPAVGQAWTLTEACASCAPMMSHGRIVGRALPRIRPPSPAAPAQPASAAAAVPGGFSAPGGFSDSNAPAEPARRRSGRGGGQRRAGGRGRGTPRR</sequence>
<protein>
    <submittedName>
        <fullName evidence="2">Uncharacterized protein</fullName>
    </submittedName>
</protein>
<dbReference type="AlphaFoldDB" id="A0A918UAL2"/>
<feature type="region of interest" description="Disordered" evidence="1">
    <location>
        <begin position="194"/>
        <end position="258"/>
    </location>
</feature>
<feature type="compositionally biased region" description="Low complexity" evidence="1">
    <location>
        <begin position="206"/>
        <end position="226"/>
    </location>
</feature>